<keyword evidence="1" id="KW-0812">Transmembrane</keyword>
<organism evidence="2 3">
    <name type="scientific">Sphingobacterium psychroaquaticum</name>
    <dbReference type="NCBI Taxonomy" id="561061"/>
    <lineage>
        <taxon>Bacteria</taxon>
        <taxon>Pseudomonadati</taxon>
        <taxon>Bacteroidota</taxon>
        <taxon>Sphingobacteriia</taxon>
        <taxon>Sphingobacteriales</taxon>
        <taxon>Sphingobacteriaceae</taxon>
        <taxon>Sphingobacterium</taxon>
    </lineage>
</organism>
<keyword evidence="1" id="KW-0472">Membrane</keyword>
<keyword evidence="3" id="KW-1185">Reference proteome</keyword>
<proteinExistence type="predicted"/>
<protein>
    <submittedName>
        <fullName evidence="2">Uncharacterized protein</fullName>
    </submittedName>
</protein>
<sequence length="130" mass="14663">MKTNVRYILILIGMLSILALGFALHQKEVFVRTAAHVDVPGTTHISTAADHLLTDALSSFMNSIIDDQNFPTTEEEWGKMLFVSITFLLSFAFLLQTEKPLRDDPQKGSVQLVLQPKYILYHSIKIPFLS</sequence>
<evidence type="ECO:0000313" key="2">
    <source>
        <dbReference type="EMBL" id="SMG39098.1"/>
    </source>
</evidence>
<gene>
    <name evidence="2" type="ORF">SAMN05660862_2739</name>
</gene>
<evidence type="ECO:0000256" key="1">
    <source>
        <dbReference type="SAM" id="Phobius"/>
    </source>
</evidence>
<feature type="transmembrane region" description="Helical" evidence="1">
    <location>
        <begin position="7"/>
        <end position="24"/>
    </location>
</feature>
<keyword evidence="1" id="KW-1133">Transmembrane helix</keyword>
<dbReference type="STRING" id="561061.SAMN05660862_2739"/>
<dbReference type="Proteomes" id="UP000192980">
    <property type="component" value="Unassembled WGS sequence"/>
</dbReference>
<reference evidence="2 3" key="1">
    <citation type="submission" date="2017-04" db="EMBL/GenBank/DDBJ databases">
        <authorList>
            <person name="Afonso C.L."/>
            <person name="Miller P.J."/>
            <person name="Scott M.A."/>
            <person name="Spackman E."/>
            <person name="Goraichik I."/>
            <person name="Dimitrov K.M."/>
            <person name="Suarez D.L."/>
            <person name="Swayne D.E."/>
        </authorList>
    </citation>
    <scope>NUCLEOTIDE SEQUENCE [LARGE SCALE GENOMIC DNA]</scope>
    <source>
        <strain evidence="2 3">DSM 22418</strain>
    </source>
</reference>
<accession>A0A1X7KEZ0</accession>
<dbReference type="EMBL" id="FXAU01000005">
    <property type="protein sequence ID" value="SMG39098.1"/>
    <property type="molecule type" value="Genomic_DNA"/>
</dbReference>
<dbReference type="AlphaFoldDB" id="A0A1X7KEZ0"/>
<evidence type="ECO:0000313" key="3">
    <source>
        <dbReference type="Proteomes" id="UP000192980"/>
    </source>
</evidence>
<name>A0A1X7KEZ0_9SPHI</name>